<evidence type="ECO:0000313" key="1">
    <source>
        <dbReference type="EMBL" id="SBT02125.1"/>
    </source>
</evidence>
<dbReference type="InterPro" id="IPR008780">
    <property type="entry name" value="Plasmodium_Vir"/>
</dbReference>
<dbReference type="AlphaFoldDB" id="A0A1A8XE35"/>
<dbReference type="Proteomes" id="UP000078546">
    <property type="component" value="Unassembled WGS sequence"/>
</dbReference>
<proteinExistence type="predicted"/>
<name>A0A1A8XE35_PLAOA</name>
<protein>
    <submittedName>
        <fullName evidence="1">PIR Superfamily Protein</fullName>
    </submittedName>
</protein>
<dbReference type="EMBL" id="FLQV01003104">
    <property type="protein sequence ID" value="SBT02125.1"/>
    <property type="molecule type" value="Genomic_DNA"/>
</dbReference>
<dbReference type="Pfam" id="PF05795">
    <property type="entry name" value="Plasmodium_Vir"/>
    <property type="match status" value="1"/>
</dbReference>
<reference evidence="2" key="1">
    <citation type="submission" date="2016-05" db="EMBL/GenBank/DDBJ databases">
        <authorList>
            <person name="Naeem Raeece"/>
        </authorList>
    </citation>
    <scope>NUCLEOTIDE SEQUENCE [LARGE SCALE GENOMIC DNA]</scope>
</reference>
<sequence length="357" mass="41893">MSVPINNLEYVEFEGKYDFLKTLIFSQIYQKFTHEYKTDTDGDTYCNEVKENLTIPDGYIDNISHFCNVLYHILANVRKWKNDLYDEITDDDRMYCISLKYWLYEEKENLPFYSNIDNAFESLKNKLEDKLNVKLSVPCTFTELNLNDIKKLRQIYAFALIYYSNIKIFKEQTNIYCKYLSYLGSGLRAYYESDKECNKEKNESNFCKEFKEFQKTYMGDNIYVNTSRDYLDYHFREEDTENCPLVIESLKDPLRLMYKEGIDRWYLSDQPVVSLNSSIVSASSAIGATVGLSAFILYLFKFTNIGSLFGRGKQKDHTIFLNVDAGRHGFAFPISEQEQANFGNSEYNIAYYSAGNF</sequence>
<organism evidence="1 2">
    <name type="scientific">Plasmodium ovale curtisi</name>
    <dbReference type="NCBI Taxonomy" id="864141"/>
    <lineage>
        <taxon>Eukaryota</taxon>
        <taxon>Sar</taxon>
        <taxon>Alveolata</taxon>
        <taxon>Apicomplexa</taxon>
        <taxon>Aconoidasida</taxon>
        <taxon>Haemosporida</taxon>
        <taxon>Plasmodiidae</taxon>
        <taxon>Plasmodium</taxon>
        <taxon>Plasmodium (Plasmodium)</taxon>
    </lineage>
</organism>
<evidence type="ECO:0000313" key="2">
    <source>
        <dbReference type="Proteomes" id="UP000078546"/>
    </source>
</evidence>
<accession>A0A1A8XE35</accession>
<gene>
    <name evidence="1" type="ORF">POVCU1_073280</name>
</gene>